<comment type="caution">
    <text evidence="1">The sequence shown here is derived from an EMBL/GenBank/DDBJ whole genome shotgun (WGS) entry which is preliminary data.</text>
</comment>
<evidence type="ECO:0000313" key="2">
    <source>
        <dbReference type="Proteomes" id="UP000285908"/>
    </source>
</evidence>
<protein>
    <submittedName>
        <fullName evidence="1">DUF3035 domain-containing protein</fullName>
    </submittedName>
</protein>
<keyword evidence="2" id="KW-1185">Reference proteome</keyword>
<dbReference type="AlphaFoldDB" id="A0A438AGF4"/>
<dbReference type="InterPro" id="IPR021395">
    <property type="entry name" value="DUF3035"/>
</dbReference>
<dbReference type="OrthoDB" id="7876689at2"/>
<dbReference type="Proteomes" id="UP000285908">
    <property type="component" value="Unassembled WGS sequence"/>
</dbReference>
<sequence length="176" mass="18472">MRARSGIITGVAALALLAGCSDDDGLMNLRSTGEGPDEFAILPPKALQAPEDFAALPAPTPGGANRADPTPAADAVAALGGDGTRVVGGGVRDSALVGHATRFGTDPGIRRELAQADAEFRSRRNGRLLERVFDVNVYYDAYGPQALDQYRELDRFRAAGVRTPAAPPEGLEEQQD</sequence>
<name>A0A438AGF4_9RHOB</name>
<dbReference type="PROSITE" id="PS51257">
    <property type="entry name" value="PROKAR_LIPOPROTEIN"/>
    <property type="match status" value="1"/>
</dbReference>
<proteinExistence type="predicted"/>
<gene>
    <name evidence="1" type="ORF">EKE94_09880</name>
</gene>
<dbReference type="Pfam" id="PF11233">
    <property type="entry name" value="DUF3035"/>
    <property type="match status" value="1"/>
</dbReference>
<reference evidence="1 2" key="1">
    <citation type="submission" date="2018-11" db="EMBL/GenBank/DDBJ databases">
        <title>Mesobaculum littorinae gen. nov., sp. nov., isolated from Littorina scabra that represents a novel genus of the order Rhodobacteraceae.</title>
        <authorList>
            <person name="Li F."/>
        </authorList>
    </citation>
    <scope>NUCLEOTIDE SEQUENCE [LARGE SCALE GENOMIC DNA]</scope>
    <source>
        <strain evidence="1 2">M0103</strain>
    </source>
</reference>
<dbReference type="RefSeq" id="WP_127906451.1">
    <property type="nucleotide sequence ID" value="NZ_RQXX01000003.1"/>
</dbReference>
<accession>A0A438AGF4</accession>
<dbReference type="EMBL" id="RQXX01000003">
    <property type="protein sequence ID" value="RVV97786.1"/>
    <property type="molecule type" value="Genomic_DNA"/>
</dbReference>
<organism evidence="1 2">
    <name type="scientific">Mesobaculum littorinae</name>
    <dbReference type="NCBI Taxonomy" id="2486419"/>
    <lineage>
        <taxon>Bacteria</taxon>
        <taxon>Pseudomonadati</taxon>
        <taxon>Pseudomonadota</taxon>
        <taxon>Alphaproteobacteria</taxon>
        <taxon>Rhodobacterales</taxon>
        <taxon>Roseobacteraceae</taxon>
        <taxon>Mesobaculum</taxon>
    </lineage>
</organism>
<evidence type="ECO:0000313" key="1">
    <source>
        <dbReference type="EMBL" id="RVV97786.1"/>
    </source>
</evidence>